<organism evidence="2">
    <name type="scientific">Chrysotila carterae</name>
    <name type="common">Marine alga</name>
    <name type="synonym">Syracosphaera carterae</name>
    <dbReference type="NCBI Taxonomy" id="13221"/>
    <lineage>
        <taxon>Eukaryota</taxon>
        <taxon>Haptista</taxon>
        <taxon>Haptophyta</taxon>
        <taxon>Prymnesiophyceae</taxon>
        <taxon>Isochrysidales</taxon>
        <taxon>Isochrysidaceae</taxon>
        <taxon>Chrysotila</taxon>
    </lineage>
</organism>
<feature type="compositionally biased region" description="Basic and acidic residues" evidence="1">
    <location>
        <begin position="185"/>
        <end position="196"/>
    </location>
</feature>
<name>A0A7S4C064_CHRCT</name>
<sequence length="420" mass="46417">MQQQGWCSAHGGFTLRYKHDAVKCSLTSSLLRRNCTLLNAGCVQQISAADEPERGQVGANVFFLACARNAANHLSHTMIPQIEAMGRLFQNYRVFIFENDSSDRTRSVLHSWAQRNWRVAVLFAEGVGGSRTVRLALCRNTLLRHAARMARRAKRQARSQPPSLDWLPASVKPAQLLGPPSVSAERARKGSRRSSERGQVSTSLSSSTSQSAGSPFFLVALDVDCKRRSRAEALAEAVRSMLATDAWDVLTANSKAGLDYYDLWALRSAPLSIDYDCWFDARSVGRRGSCDSYELRIDARAPMLPVESAFNGLSVYRFSKLTRASRRCMYDGSATCEHVAFHACLRRDGLRIAIAPFLEQGCGNGAPRPPPPNVRVRVLGDGSIQVKMHTGIAKLDSWTADRRQAHELTVVQPAALLSFY</sequence>
<evidence type="ECO:0000313" key="2">
    <source>
        <dbReference type="EMBL" id="CAE0782461.1"/>
    </source>
</evidence>
<feature type="region of interest" description="Disordered" evidence="1">
    <location>
        <begin position="175"/>
        <end position="211"/>
    </location>
</feature>
<protein>
    <submittedName>
        <fullName evidence="2">Uncharacterized protein</fullName>
    </submittedName>
</protein>
<dbReference type="AlphaFoldDB" id="A0A7S4C064"/>
<proteinExistence type="predicted"/>
<feature type="compositionally biased region" description="Low complexity" evidence="1">
    <location>
        <begin position="201"/>
        <end position="211"/>
    </location>
</feature>
<dbReference type="EMBL" id="HBIZ01054879">
    <property type="protein sequence ID" value="CAE0782461.1"/>
    <property type="molecule type" value="Transcribed_RNA"/>
</dbReference>
<gene>
    <name evidence="2" type="ORF">PCAR00345_LOCUS35163</name>
</gene>
<accession>A0A7S4C064</accession>
<evidence type="ECO:0000256" key="1">
    <source>
        <dbReference type="SAM" id="MobiDB-lite"/>
    </source>
</evidence>
<reference evidence="2" key="1">
    <citation type="submission" date="2021-01" db="EMBL/GenBank/DDBJ databases">
        <authorList>
            <person name="Corre E."/>
            <person name="Pelletier E."/>
            <person name="Niang G."/>
            <person name="Scheremetjew M."/>
            <person name="Finn R."/>
            <person name="Kale V."/>
            <person name="Holt S."/>
            <person name="Cochrane G."/>
            <person name="Meng A."/>
            <person name="Brown T."/>
            <person name="Cohen L."/>
        </authorList>
    </citation>
    <scope>NUCLEOTIDE SEQUENCE</scope>
    <source>
        <strain evidence="2">CCMP645</strain>
    </source>
</reference>